<keyword evidence="1" id="KW-1133">Transmembrane helix</keyword>
<keyword evidence="1" id="KW-0472">Membrane</keyword>
<reference evidence="2 3" key="1">
    <citation type="submission" date="2020-05" db="EMBL/GenBank/DDBJ databases">
        <title>Complete closed genome sequence of Defluviicoccus vanus.</title>
        <authorList>
            <person name="Bessarab I."/>
            <person name="Arumugam K."/>
            <person name="Maszenan A.M."/>
            <person name="Seviour R.J."/>
            <person name="Williams R.B."/>
        </authorList>
    </citation>
    <scope>NUCLEOTIDE SEQUENCE [LARGE SCALE GENOMIC DNA]</scope>
    <source>
        <strain evidence="2 3">Ben 114</strain>
    </source>
</reference>
<keyword evidence="3" id="KW-1185">Reference proteome</keyword>
<organism evidence="2 3">
    <name type="scientific">Defluviicoccus vanus</name>
    <dbReference type="NCBI Taxonomy" id="111831"/>
    <lineage>
        <taxon>Bacteria</taxon>
        <taxon>Pseudomonadati</taxon>
        <taxon>Pseudomonadota</taxon>
        <taxon>Alphaproteobacteria</taxon>
        <taxon>Rhodospirillales</taxon>
        <taxon>Rhodospirillaceae</taxon>
        <taxon>Defluviicoccus</taxon>
    </lineage>
</organism>
<dbReference type="KEGG" id="dvn:HQ394_16465"/>
<keyword evidence="1" id="KW-0812">Transmembrane</keyword>
<dbReference type="RefSeq" id="WP_190261103.1">
    <property type="nucleotide sequence ID" value="NZ_CP053923.1"/>
</dbReference>
<evidence type="ECO:0000313" key="2">
    <source>
        <dbReference type="EMBL" id="QNT70629.1"/>
    </source>
</evidence>
<dbReference type="AlphaFoldDB" id="A0A7H1N4J3"/>
<feature type="transmembrane region" description="Helical" evidence="1">
    <location>
        <begin position="12"/>
        <end position="30"/>
    </location>
</feature>
<protein>
    <submittedName>
        <fullName evidence="2">Cbb3-type cytochrome c oxidase subunit 3</fullName>
    </submittedName>
</protein>
<dbReference type="Pfam" id="PF05545">
    <property type="entry name" value="FixQ"/>
    <property type="match status" value="1"/>
</dbReference>
<dbReference type="EMBL" id="CP053923">
    <property type="protein sequence ID" value="QNT70629.1"/>
    <property type="molecule type" value="Genomic_DNA"/>
</dbReference>
<name>A0A7H1N4J3_9PROT</name>
<sequence>MDLQAIYDWARSLWIIWLMLVFAGVVWWAYRPKNRKRFEEDASIPFKDDNGG</sequence>
<accession>A0A7H1N4J3</accession>
<gene>
    <name evidence="2" type="ORF">HQ394_16465</name>
</gene>
<proteinExistence type="predicted"/>
<evidence type="ECO:0000313" key="3">
    <source>
        <dbReference type="Proteomes" id="UP000516369"/>
    </source>
</evidence>
<dbReference type="Proteomes" id="UP000516369">
    <property type="component" value="Chromosome"/>
</dbReference>
<dbReference type="InterPro" id="IPR008621">
    <property type="entry name" value="Cbb3-typ_cyt_oxidase_comp"/>
</dbReference>
<evidence type="ECO:0000256" key="1">
    <source>
        <dbReference type="SAM" id="Phobius"/>
    </source>
</evidence>
<dbReference type="CDD" id="cd01324">
    <property type="entry name" value="cbb3_Oxidase_CcoQ"/>
    <property type="match status" value="1"/>
</dbReference>